<reference evidence="2 3" key="2">
    <citation type="submission" date="2018-08" db="EMBL/GenBank/DDBJ databases">
        <authorList>
            <person name="Laetsch R D."/>
            <person name="Stevens L."/>
            <person name="Kumar S."/>
            <person name="Blaxter L. M."/>
        </authorList>
    </citation>
    <scope>NUCLEOTIDE SEQUENCE [LARGE SCALE GENOMIC DNA]</scope>
</reference>
<sequence>MNDVAHPDSISWQHSAESNEGDPCSSNDTSIPEELALLADKYTFSFGEQKSLQKDVIKLKKKIRISCNKQMRIKQGYVQLQ</sequence>
<dbReference type="Proteomes" id="UP000271087">
    <property type="component" value="Unassembled WGS sequence"/>
</dbReference>
<gene>
    <name evidence="2" type="ORF">NOO_LOCUS11469</name>
</gene>
<evidence type="ECO:0000256" key="1">
    <source>
        <dbReference type="SAM" id="MobiDB-lite"/>
    </source>
</evidence>
<feature type="compositionally biased region" description="Polar residues" evidence="1">
    <location>
        <begin position="10"/>
        <end position="30"/>
    </location>
</feature>
<evidence type="ECO:0000313" key="4">
    <source>
        <dbReference type="WBParaSite" id="nOo.2.0.1.t11469-RA"/>
    </source>
</evidence>
<reference evidence="4" key="1">
    <citation type="submission" date="2016-06" db="UniProtKB">
        <authorList>
            <consortium name="WormBaseParasite"/>
        </authorList>
    </citation>
    <scope>IDENTIFICATION</scope>
</reference>
<proteinExistence type="predicted"/>
<dbReference type="WBParaSite" id="nOo.2.0.1.t11469-RA">
    <property type="protein sequence ID" value="nOo.2.0.1.t11469-RA"/>
    <property type="gene ID" value="nOo.2.0.1.g11469"/>
</dbReference>
<feature type="region of interest" description="Disordered" evidence="1">
    <location>
        <begin position="1"/>
        <end position="30"/>
    </location>
</feature>
<keyword evidence="3" id="KW-1185">Reference proteome</keyword>
<organism evidence="4">
    <name type="scientific">Onchocerca ochengi</name>
    <name type="common">Filarial nematode worm</name>
    <dbReference type="NCBI Taxonomy" id="42157"/>
    <lineage>
        <taxon>Eukaryota</taxon>
        <taxon>Metazoa</taxon>
        <taxon>Ecdysozoa</taxon>
        <taxon>Nematoda</taxon>
        <taxon>Chromadorea</taxon>
        <taxon>Rhabditida</taxon>
        <taxon>Spirurina</taxon>
        <taxon>Spiruromorpha</taxon>
        <taxon>Filarioidea</taxon>
        <taxon>Onchocercidae</taxon>
        <taxon>Onchocerca</taxon>
    </lineage>
</organism>
<dbReference type="EMBL" id="UYRW01008032">
    <property type="protein sequence ID" value="VDM96174.1"/>
    <property type="molecule type" value="Genomic_DNA"/>
</dbReference>
<name>A0A182ETJ4_ONCOC</name>
<evidence type="ECO:0000313" key="3">
    <source>
        <dbReference type="Proteomes" id="UP000271087"/>
    </source>
</evidence>
<protein>
    <submittedName>
        <fullName evidence="4">KxDL domain-containing protein</fullName>
    </submittedName>
</protein>
<dbReference type="AlphaFoldDB" id="A0A182ETJ4"/>
<evidence type="ECO:0000313" key="2">
    <source>
        <dbReference type="EMBL" id="VDM96174.1"/>
    </source>
</evidence>
<accession>A0A182ETJ4</accession>
<dbReference type="OrthoDB" id="5827226at2759"/>
<dbReference type="STRING" id="42157.A0A182ETJ4"/>